<dbReference type="PANTHER" id="PTHR16023:SF0">
    <property type="entry name" value="PROTEIN VAC14 HOMOLOG"/>
    <property type="match status" value="1"/>
</dbReference>
<name>A0A2G5VGD0_9PELO</name>
<comment type="subunit">
    <text evidence="7">Forms pentamers. Component of the PI(3,5)P2 regulatory complex/PAS complex, at least composed of PIKFYVE, FIG4 and VAC14. VAC14 nucleates the assembly of the complex and serves as a scaffold by pentamerizing into a star-shaped structure, which can bind a single copy each of PIKFYVE and FIG4 and coordinates their activities. Interacts with NOS1.</text>
</comment>
<keyword evidence="5" id="KW-0472">Membrane</keyword>
<evidence type="ECO:0000256" key="3">
    <source>
        <dbReference type="ARBA" id="ARBA00013840"/>
    </source>
</evidence>
<dbReference type="InterPro" id="IPR016024">
    <property type="entry name" value="ARM-type_fold"/>
</dbReference>
<reference evidence="10" key="1">
    <citation type="submission" date="2017-10" db="EMBL/GenBank/DDBJ databases">
        <title>Rapid genome shrinkage in a self-fertile nematode reveals novel sperm competition proteins.</title>
        <authorList>
            <person name="Yin D."/>
            <person name="Schwarz E.M."/>
            <person name="Thomas C.G."/>
            <person name="Felde R.L."/>
            <person name="Korf I.F."/>
            <person name="Cutter A.D."/>
            <person name="Schartner C.M."/>
            <person name="Ralston E.J."/>
            <person name="Meyer B.J."/>
            <person name="Haag E.S."/>
        </authorList>
    </citation>
    <scope>NUCLEOTIDE SEQUENCE [LARGE SCALE GENOMIC DNA]</scope>
    <source>
        <strain evidence="10">JU1422</strain>
    </source>
</reference>
<evidence type="ECO:0000259" key="8">
    <source>
        <dbReference type="Pfam" id="PF11916"/>
    </source>
</evidence>
<comment type="similarity">
    <text evidence="2">Belongs to the VAC14 family.</text>
</comment>
<gene>
    <name evidence="9" type="primary">Cni-vacl-14</name>
    <name evidence="9" type="synonym">Cnig_chr_I.g1525</name>
    <name evidence="9" type="ORF">B9Z55_001525</name>
</gene>
<dbReference type="STRING" id="1611254.A0A2G5VGD0"/>
<evidence type="ECO:0000256" key="6">
    <source>
        <dbReference type="ARBA" id="ARBA00045654"/>
    </source>
</evidence>
<dbReference type="Gene3D" id="1.25.10.10">
    <property type="entry name" value="Leucine-rich Repeat Variant"/>
    <property type="match status" value="2"/>
</dbReference>
<dbReference type="Pfam" id="PF11916">
    <property type="entry name" value="Vac14_Fig4_bd"/>
    <property type="match status" value="1"/>
</dbReference>
<protein>
    <recommendedName>
        <fullName evidence="3">Protein VAC14 homolog</fullName>
    </recommendedName>
</protein>
<dbReference type="GO" id="GO:0006661">
    <property type="term" value="P:phosphatidylinositol biosynthetic process"/>
    <property type="evidence" value="ECO:0007669"/>
    <property type="project" value="InterPro"/>
</dbReference>
<evidence type="ECO:0000256" key="5">
    <source>
        <dbReference type="ARBA" id="ARBA00023136"/>
    </source>
</evidence>
<accession>A0A2G5VGD0</accession>
<comment type="function">
    <text evidence="6">Scaffold protein component of the PI(3,5)P2 regulatory complex which regulates both the synthesis and turnover of phosphatidylinositol 3,5-bisphosphate (PtdIns(3,5)P2). Pentamerizes into a star-shaped structure and nucleates the assembly of the complex. The pentamer binds a single copy each of PIKFYVE and FIG4 and coordinates both PIKfyve kinase activity and FIG4 phosphatase activity, being required to maintain normal levels of phosphatidylinositol 3-phosphate (PtdIns(3)P) and phosphatidylinositol 5-phosphate (PtdIns(5)P). Plays a role in the biogenesis of endosome carrier vesicles (ECV) / multivesicular bodies (MVB) transport intermediates from early endosomes.</text>
</comment>
<evidence type="ECO:0000256" key="7">
    <source>
        <dbReference type="ARBA" id="ARBA00047092"/>
    </source>
</evidence>
<dbReference type="Proteomes" id="UP000230233">
    <property type="component" value="Chromosome I"/>
</dbReference>
<evidence type="ECO:0000256" key="1">
    <source>
        <dbReference type="ARBA" id="ARBA00004308"/>
    </source>
</evidence>
<proteinExistence type="inferred from homology"/>
<dbReference type="GO" id="GO:0070772">
    <property type="term" value="C:PAS complex"/>
    <property type="evidence" value="ECO:0007669"/>
    <property type="project" value="InterPro"/>
</dbReference>
<comment type="caution">
    <text evidence="9">The sequence shown here is derived from an EMBL/GenBank/DDBJ whole genome shotgun (WGS) entry which is preliminary data.</text>
</comment>
<dbReference type="OrthoDB" id="5574975at2759"/>
<keyword evidence="10" id="KW-1185">Reference proteome</keyword>
<dbReference type="EMBL" id="PDUG01000001">
    <property type="protein sequence ID" value="PIC50740.1"/>
    <property type="molecule type" value="Genomic_DNA"/>
</dbReference>
<sequence length="694" mass="78349">MSDGSYGPISAGIIRSITDKSYERRKAAALDVEKLVRDLFNNNQLSQLDRCLAVLAELINSGNSNQRKGGLIGMAASSIALGNKNAPPYTAKLVEPIIPCFLDADLQIRYYACESLYNIAKICKTAVLDHFGDIFDVLWRVTADSDQNVRGGAELLNRLITEIVLSKEDFDVAILMALIRDRIYTQTSSNRRFILEWLNTINSTPFFSVCNYISEISDGLFKMLADQAPAVRDLCETVLGNFLSAIKFKPESLTHEDKIQMVNVLVVHTHENEPFLARKLSLIWLEEFVKLYKAELLEMLSTFLVGILPSIVEHELRGDAVNRLLMALVGENKLEQANLDRTIEVLLKYIKYDVVETRVTVLNWIRHLHSSMPGQLFIHMHRIFPVLLNTLSDTSDEVLLLDLFLISNICQSESAPDQVDVSTFGLEEEALKQVSDISPFLIKFALSLLEMFRTEPSLLRERGVLIIRQLCLLLEPAQIYRVICVLLERESKHNFAQEMVSTLHGVLLTATELFILRDELRSLSNESSRSLFECIFRVWSNRPIALLGLCLLSQHYQQAADVALLLSQVDITVDVLLEIDKLVNLIESPVLAYVRMDLLSSVHRPPLCTVLSALLMLLPQSEAFVTLHKRLQAVPALVSIDNSTYAPKVPPCRIDFPPLMLHFKVALARRQTEVRSRHRDLLSGVVSQMRSLKS</sequence>
<dbReference type="SUPFAM" id="SSF48371">
    <property type="entry name" value="ARM repeat"/>
    <property type="match status" value="1"/>
</dbReference>
<dbReference type="PANTHER" id="PTHR16023">
    <property type="entry name" value="TAX1 BINDING PROTEIN-RELATED"/>
    <property type="match status" value="1"/>
</dbReference>
<dbReference type="AlphaFoldDB" id="A0A2G5VGD0"/>
<evidence type="ECO:0000256" key="2">
    <source>
        <dbReference type="ARBA" id="ARBA00010225"/>
    </source>
</evidence>
<evidence type="ECO:0000256" key="4">
    <source>
        <dbReference type="ARBA" id="ARBA00022737"/>
    </source>
</evidence>
<keyword evidence="4" id="KW-0677">Repeat</keyword>
<comment type="subcellular location">
    <subcellularLocation>
        <location evidence="1">Endomembrane system</location>
    </subcellularLocation>
</comment>
<dbReference type="GO" id="GO:0010008">
    <property type="term" value="C:endosome membrane"/>
    <property type="evidence" value="ECO:0007669"/>
    <property type="project" value="TreeGrafter"/>
</dbReference>
<dbReference type="InterPro" id="IPR021841">
    <property type="entry name" value="VAC14_Fig4p-bd"/>
</dbReference>
<feature type="domain" description="Vacuolar protein 14 C-terminal Fig4-binding" evidence="8">
    <location>
        <begin position="457"/>
        <end position="634"/>
    </location>
</feature>
<dbReference type="InterPro" id="IPR011989">
    <property type="entry name" value="ARM-like"/>
</dbReference>
<dbReference type="Pfam" id="PF12755">
    <property type="entry name" value="Vac14_Fab1_bd"/>
    <property type="match status" value="1"/>
</dbReference>
<evidence type="ECO:0000313" key="10">
    <source>
        <dbReference type="Proteomes" id="UP000230233"/>
    </source>
</evidence>
<evidence type="ECO:0000313" key="9">
    <source>
        <dbReference type="EMBL" id="PIC50740.1"/>
    </source>
</evidence>
<dbReference type="InterPro" id="IPR026825">
    <property type="entry name" value="Vac14"/>
</dbReference>
<organism evidence="9 10">
    <name type="scientific">Caenorhabditis nigoni</name>
    <dbReference type="NCBI Taxonomy" id="1611254"/>
    <lineage>
        <taxon>Eukaryota</taxon>
        <taxon>Metazoa</taxon>
        <taxon>Ecdysozoa</taxon>
        <taxon>Nematoda</taxon>
        <taxon>Chromadorea</taxon>
        <taxon>Rhabditida</taxon>
        <taxon>Rhabditina</taxon>
        <taxon>Rhabditomorpha</taxon>
        <taxon>Rhabditoidea</taxon>
        <taxon>Rhabditidae</taxon>
        <taxon>Peloderinae</taxon>
        <taxon>Caenorhabditis</taxon>
    </lineage>
</organism>